<dbReference type="GO" id="GO:0032259">
    <property type="term" value="P:methylation"/>
    <property type="evidence" value="ECO:0007669"/>
    <property type="project" value="UniProtKB-KW"/>
</dbReference>
<proteinExistence type="predicted"/>
<reference evidence="3 4" key="1">
    <citation type="submission" date="2011-04" db="EMBL/GenBank/DDBJ databases">
        <authorList>
            <person name="Muzny D."/>
            <person name="Qin X."/>
            <person name="Deng J."/>
            <person name="Jiang H."/>
            <person name="Liu Y."/>
            <person name="Qu J."/>
            <person name="Song X.-Z."/>
            <person name="Zhang L."/>
            <person name="Thornton R."/>
            <person name="Coyle M."/>
            <person name="Francisco L."/>
            <person name="Jackson L."/>
            <person name="Javaid M."/>
            <person name="Korchina V."/>
            <person name="Kovar C."/>
            <person name="Mata R."/>
            <person name="Mathew T."/>
            <person name="Ngo R."/>
            <person name="Nguyen L."/>
            <person name="Nguyen N."/>
            <person name="Okwuonu G."/>
            <person name="Ongeri F."/>
            <person name="Pham C."/>
            <person name="Simmons D."/>
            <person name="Wilczek-Boney K."/>
            <person name="Hale W."/>
            <person name="Jakkamsetti A."/>
            <person name="Pham P."/>
            <person name="Ruth R."/>
            <person name="San Lucas F."/>
            <person name="Warren J."/>
            <person name="Zhang J."/>
            <person name="Zhao Z."/>
            <person name="Zhou C."/>
            <person name="Zhu D."/>
            <person name="Lee S."/>
            <person name="Bess C."/>
            <person name="Blankenburg K."/>
            <person name="Forbes L."/>
            <person name="Fu Q."/>
            <person name="Gubbala S."/>
            <person name="Hirani K."/>
            <person name="Jayaseelan J.C."/>
            <person name="Lara F."/>
            <person name="Munidasa M."/>
            <person name="Palculict T."/>
            <person name="Patil S."/>
            <person name="Pu L.-L."/>
            <person name="Saada N."/>
            <person name="Tang L."/>
            <person name="Weissenberger G."/>
            <person name="Zhu Y."/>
            <person name="Hemphill L."/>
            <person name="Shang Y."/>
            <person name="Youmans B."/>
            <person name="Ayvaz T."/>
            <person name="Ross M."/>
            <person name="Santibanez J."/>
            <person name="Aqrawi P."/>
            <person name="Gross S."/>
            <person name="Joshi V."/>
            <person name="Fowler G."/>
            <person name="Nazareth L."/>
            <person name="Reid J."/>
            <person name="Worley K."/>
            <person name="Petrosino J."/>
            <person name="Highlander S."/>
            <person name="Gibbs R."/>
        </authorList>
    </citation>
    <scope>NUCLEOTIDE SEQUENCE [LARGE SCALE GENOMIC DNA]</scope>
    <source>
        <strain evidence="3 4">ATCC 23330</strain>
    </source>
</reference>
<dbReference type="InterPro" id="IPR038375">
    <property type="entry name" value="NDUFAF7_sf"/>
</dbReference>
<organism evidence="3 4">
    <name type="scientific">Kingella kingae ATCC 23330</name>
    <dbReference type="NCBI Taxonomy" id="887327"/>
    <lineage>
        <taxon>Bacteria</taxon>
        <taxon>Pseudomonadati</taxon>
        <taxon>Pseudomonadota</taxon>
        <taxon>Betaproteobacteria</taxon>
        <taxon>Neisseriales</taxon>
        <taxon>Neisseriaceae</taxon>
        <taxon>Kingella</taxon>
    </lineage>
</organism>
<evidence type="ECO:0000256" key="2">
    <source>
        <dbReference type="ARBA" id="ARBA00022679"/>
    </source>
</evidence>
<accession>F5S8L9</accession>
<dbReference type="Proteomes" id="UP000004207">
    <property type="component" value="Unassembled WGS sequence"/>
</dbReference>
<sequence>MFALKFVAFYFCFLIYFFTNFNCMQNIQIPTLSADEQAASEALHQVIAQEIAAQNGSIPFSRFMELALYAPRLGYYTGGAHKIGAGGDFITAPTLSPLFSKTLSKQIQTLLPQTAGNLYEFGAGTGVLAAQLLAHCQSSLQHYYIVELSPDLVARQRDYIAQHAPDFLHKVRWIGELPDTLDGVLLGNEVLDAMPIERIRRAENGQWQRAYVQHQNNEFLLEYKELDKQDMVQAALQYFPEIAPYTSELHLTQHAFITTLAQKLTRGAMIWIDYGFNAAQYYHPQRQDGTLIGHHKHHSIHDPFYCVGLTDLTAHVNFSDIADAGCSAGLDLIGYTIQANFLFNLGILDYLAQDYPQTDSKEYVQAAFAVQQLTAQHEMGELFKVMAFGKQVDVDWQGFVFGDMCHKL</sequence>
<dbReference type="Pfam" id="PF02636">
    <property type="entry name" value="Methyltransf_28"/>
    <property type="match status" value="1"/>
</dbReference>
<protein>
    <submittedName>
        <fullName evidence="3">Protein of hypothetical function DUF185</fullName>
    </submittedName>
</protein>
<name>F5S8L9_KINKI</name>
<dbReference type="GO" id="GO:0035243">
    <property type="term" value="F:protein-arginine omega-N symmetric methyltransferase activity"/>
    <property type="evidence" value="ECO:0007669"/>
    <property type="project" value="TreeGrafter"/>
</dbReference>
<keyword evidence="4" id="KW-1185">Reference proteome</keyword>
<dbReference type="HOGENOM" id="CLU_024840_1_0_4"/>
<dbReference type="OrthoDB" id="9794208at2"/>
<evidence type="ECO:0000256" key="1">
    <source>
        <dbReference type="ARBA" id="ARBA00022603"/>
    </source>
</evidence>
<dbReference type="PANTHER" id="PTHR12049">
    <property type="entry name" value="PROTEIN ARGININE METHYLTRANSFERASE NDUFAF7, MITOCHONDRIAL"/>
    <property type="match status" value="1"/>
</dbReference>
<dbReference type="STRING" id="504.KKKWG1_1889"/>
<dbReference type="InterPro" id="IPR003788">
    <property type="entry name" value="NDUFAF7"/>
</dbReference>
<dbReference type="InterPro" id="IPR029063">
    <property type="entry name" value="SAM-dependent_MTases_sf"/>
</dbReference>
<evidence type="ECO:0000313" key="4">
    <source>
        <dbReference type="Proteomes" id="UP000004207"/>
    </source>
</evidence>
<evidence type="ECO:0000313" key="3">
    <source>
        <dbReference type="EMBL" id="EGK08082.1"/>
    </source>
</evidence>
<dbReference type="PANTHER" id="PTHR12049:SF7">
    <property type="entry name" value="PROTEIN ARGININE METHYLTRANSFERASE NDUFAF7, MITOCHONDRIAL"/>
    <property type="match status" value="1"/>
</dbReference>
<dbReference type="EMBL" id="AFHS01000050">
    <property type="protein sequence ID" value="EGK08082.1"/>
    <property type="molecule type" value="Genomic_DNA"/>
</dbReference>
<gene>
    <name evidence="3" type="ORF">HMPREF0476_1552</name>
</gene>
<keyword evidence="2" id="KW-0808">Transferase</keyword>
<dbReference type="AlphaFoldDB" id="F5S8L9"/>
<comment type="caution">
    <text evidence="3">The sequence shown here is derived from an EMBL/GenBank/DDBJ whole genome shotgun (WGS) entry which is preliminary data.</text>
</comment>
<dbReference type="SUPFAM" id="SSF53335">
    <property type="entry name" value="S-adenosyl-L-methionine-dependent methyltransferases"/>
    <property type="match status" value="1"/>
</dbReference>
<dbReference type="eggNOG" id="COG1565">
    <property type="taxonomic scope" value="Bacteria"/>
</dbReference>
<keyword evidence="1" id="KW-0489">Methyltransferase</keyword>
<dbReference type="Gene3D" id="3.40.50.12710">
    <property type="match status" value="1"/>
</dbReference>